<organism evidence="6 7">
    <name type="scientific">Nonomuraea cavernae</name>
    <dbReference type="NCBI Taxonomy" id="2045107"/>
    <lineage>
        <taxon>Bacteria</taxon>
        <taxon>Bacillati</taxon>
        <taxon>Actinomycetota</taxon>
        <taxon>Actinomycetes</taxon>
        <taxon>Streptosporangiales</taxon>
        <taxon>Streptosporangiaceae</taxon>
        <taxon>Nonomuraea</taxon>
    </lineage>
</organism>
<keyword evidence="7" id="KW-1185">Reference proteome</keyword>
<feature type="domain" description="Periplasmic binding protein" evidence="5">
    <location>
        <begin position="92"/>
        <end position="345"/>
    </location>
</feature>
<feature type="chain" id="PRO_5039400383" evidence="4">
    <location>
        <begin position="28"/>
        <end position="382"/>
    </location>
</feature>
<dbReference type="PANTHER" id="PTHR46847:SF1">
    <property type="entry name" value="D-ALLOSE-BINDING PERIPLASMIC PROTEIN-RELATED"/>
    <property type="match status" value="1"/>
</dbReference>
<dbReference type="SUPFAM" id="SSF53822">
    <property type="entry name" value="Periplasmic binding protein-like I"/>
    <property type="match status" value="1"/>
</dbReference>
<dbReference type="GO" id="GO:0030246">
    <property type="term" value="F:carbohydrate binding"/>
    <property type="evidence" value="ECO:0007669"/>
    <property type="project" value="UniProtKB-ARBA"/>
</dbReference>
<dbReference type="PROSITE" id="PS51257">
    <property type="entry name" value="PROKAR_LIPOPROTEIN"/>
    <property type="match status" value="1"/>
</dbReference>
<proteinExistence type="inferred from homology"/>
<evidence type="ECO:0000256" key="2">
    <source>
        <dbReference type="ARBA" id="ARBA00007639"/>
    </source>
</evidence>
<dbReference type="GO" id="GO:0030313">
    <property type="term" value="C:cell envelope"/>
    <property type="evidence" value="ECO:0007669"/>
    <property type="project" value="UniProtKB-SubCell"/>
</dbReference>
<comment type="similarity">
    <text evidence="2">Belongs to the bacterial solute-binding protein 2 family.</text>
</comment>
<dbReference type="CDD" id="cd01536">
    <property type="entry name" value="PBP1_ABC_sugar_binding-like"/>
    <property type="match status" value="1"/>
</dbReference>
<dbReference type="Proteomes" id="UP000646523">
    <property type="component" value="Unassembled WGS sequence"/>
</dbReference>
<evidence type="ECO:0000256" key="4">
    <source>
        <dbReference type="SAM" id="SignalP"/>
    </source>
</evidence>
<evidence type="ECO:0000256" key="1">
    <source>
        <dbReference type="ARBA" id="ARBA00004196"/>
    </source>
</evidence>
<evidence type="ECO:0000313" key="6">
    <source>
        <dbReference type="EMBL" id="GGO60712.1"/>
    </source>
</evidence>
<reference evidence="6" key="1">
    <citation type="journal article" date="2014" name="Int. J. Syst. Evol. Microbiol.">
        <title>Complete genome sequence of Corynebacterium casei LMG S-19264T (=DSM 44701T), isolated from a smear-ripened cheese.</title>
        <authorList>
            <consortium name="US DOE Joint Genome Institute (JGI-PGF)"/>
            <person name="Walter F."/>
            <person name="Albersmeier A."/>
            <person name="Kalinowski J."/>
            <person name="Ruckert C."/>
        </authorList>
    </citation>
    <scope>NUCLEOTIDE SEQUENCE</scope>
    <source>
        <strain evidence="6">CGMCC 4.7368</strain>
    </source>
</reference>
<reference evidence="6" key="2">
    <citation type="submission" date="2020-09" db="EMBL/GenBank/DDBJ databases">
        <authorList>
            <person name="Sun Q."/>
            <person name="Zhou Y."/>
        </authorList>
    </citation>
    <scope>NUCLEOTIDE SEQUENCE</scope>
    <source>
        <strain evidence="6">CGMCC 4.7368</strain>
    </source>
</reference>
<sequence length="382" mass="40779">MSARLMHLSRYRSLRRGPVKFAGLAFATVLALSACGAGETADTAAAAKPKIDAPEISASLSPMDQAEAYDKAVGKASTNYKIAALNTCSDLNAWCQAMSKYQKEAAQKYGITLEVYDAAFDPAKQLRQVQDAIAKGGYDGFIFQPVAAAPGCQMIKLLLDTGLPVQQANSPVCQDKDYHEGTTGMVATSTEAYYGKYLEHIFDSCDGKPCKAAVIGGVAGQDGWRRLQAAIKDTSAKYPNVEIVVEQPADYDPNKALRITQDALTAHSDVSVIISAYDEMSRGVLQALGDAGRKVGKDVKLFSIGGTPYGLSQVKAGNFTATVQSDPKPEGWFSVVELVRALDTGQQTKGWSSTGDWDGIKDGPGSEILTVENVDRYTPSYG</sequence>
<comment type="subcellular location">
    <subcellularLocation>
        <location evidence="1">Cell envelope</location>
    </subcellularLocation>
</comment>
<dbReference type="Pfam" id="PF13407">
    <property type="entry name" value="Peripla_BP_4"/>
    <property type="match status" value="1"/>
</dbReference>
<evidence type="ECO:0000259" key="5">
    <source>
        <dbReference type="Pfam" id="PF13407"/>
    </source>
</evidence>
<name>A0A918DET7_9ACTN</name>
<dbReference type="InterPro" id="IPR028082">
    <property type="entry name" value="Peripla_BP_I"/>
</dbReference>
<comment type="caution">
    <text evidence="6">The sequence shown here is derived from an EMBL/GenBank/DDBJ whole genome shotgun (WGS) entry which is preliminary data.</text>
</comment>
<dbReference type="PANTHER" id="PTHR46847">
    <property type="entry name" value="D-ALLOSE-BINDING PERIPLASMIC PROTEIN-RELATED"/>
    <property type="match status" value="1"/>
</dbReference>
<evidence type="ECO:0000313" key="7">
    <source>
        <dbReference type="Proteomes" id="UP000646523"/>
    </source>
</evidence>
<evidence type="ECO:0000256" key="3">
    <source>
        <dbReference type="ARBA" id="ARBA00022729"/>
    </source>
</evidence>
<dbReference type="AlphaFoldDB" id="A0A918DET7"/>
<protein>
    <submittedName>
        <fullName evidence="6">Sugar ABC transporter substrate-binding protein</fullName>
    </submittedName>
</protein>
<dbReference type="EMBL" id="BMNH01000001">
    <property type="protein sequence ID" value="GGO60712.1"/>
    <property type="molecule type" value="Genomic_DNA"/>
</dbReference>
<feature type="signal peptide" evidence="4">
    <location>
        <begin position="1"/>
        <end position="27"/>
    </location>
</feature>
<gene>
    <name evidence="6" type="ORF">GCM10012289_01220</name>
</gene>
<dbReference type="Gene3D" id="3.40.50.2300">
    <property type="match status" value="2"/>
</dbReference>
<accession>A0A918DET7</accession>
<dbReference type="InterPro" id="IPR025997">
    <property type="entry name" value="SBP_2_dom"/>
</dbReference>
<keyword evidence="3 4" id="KW-0732">Signal</keyword>